<dbReference type="Gene3D" id="6.10.250.2670">
    <property type="match status" value="1"/>
</dbReference>
<accession>A0A553NID1</accession>
<feature type="region of interest" description="Disordered" evidence="13">
    <location>
        <begin position="293"/>
        <end position="328"/>
    </location>
</feature>
<evidence type="ECO:0000256" key="2">
    <source>
        <dbReference type="ARBA" id="ARBA00007354"/>
    </source>
</evidence>
<feature type="domain" description="AF4/FMR2 C-terminal homology" evidence="14">
    <location>
        <begin position="972"/>
        <end position="1055"/>
    </location>
</feature>
<evidence type="ECO:0000256" key="9">
    <source>
        <dbReference type="ARBA" id="ARBA00023163"/>
    </source>
</evidence>
<dbReference type="GO" id="GO:0032783">
    <property type="term" value="C:super elongation complex"/>
    <property type="evidence" value="ECO:0007669"/>
    <property type="project" value="TreeGrafter"/>
</dbReference>
<evidence type="ECO:0000259" key="14">
    <source>
        <dbReference type="Pfam" id="PF18876"/>
    </source>
</evidence>
<feature type="region of interest" description="Disordered" evidence="13">
    <location>
        <begin position="369"/>
        <end position="835"/>
    </location>
</feature>
<keyword evidence="16" id="KW-1185">Reference proteome</keyword>
<evidence type="ECO:0000256" key="3">
    <source>
        <dbReference type="ARBA" id="ARBA00021888"/>
    </source>
</evidence>
<keyword evidence="10" id="KW-0539">Nucleus</keyword>
<keyword evidence="4" id="KW-0217">Developmental protein</keyword>
<gene>
    <name evidence="15" type="ORF">DNTS_009426</name>
</gene>
<evidence type="ECO:0000256" key="11">
    <source>
        <dbReference type="ARBA" id="ARBA00024653"/>
    </source>
</evidence>
<feature type="compositionally biased region" description="Basic and acidic residues" evidence="13">
    <location>
        <begin position="632"/>
        <end position="665"/>
    </location>
</feature>
<evidence type="ECO:0000256" key="10">
    <source>
        <dbReference type="ARBA" id="ARBA00023242"/>
    </source>
</evidence>
<evidence type="ECO:0000313" key="16">
    <source>
        <dbReference type="Proteomes" id="UP000316079"/>
    </source>
</evidence>
<keyword evidence="5" id="KW-0597">Phosphoprotein</keyword>
<dbReference type="InterPro" id="IPR007797">
    <property type="entry name" value="AF4/FMR2"/>
</dbReference>
<dbReference type="Proteomes" id="UP000316079">
    <property type="component" value="Unassembled WGS sequence"/>
</dbReference>
<feature type="compositionally biased region" description="Basic residues" evidence="13">
    <location>
        <begin position="703"/>
        <end position="713"/>
    </location>
</feature>
<comment type="similarity">
    <text evidence="2">Belongs to the AF4 family.</text>
</comment>
<dbReference type="PANTHER" id="PTHR10528:SF17">
    <property type="entry name" value="AF4_FMR2 FAMILY MEMBER LILLI"/>
    <property type="match status" value="1"/>
</dbReference>
<feature type="compositionally biased region" description="Basic and acidic residues" evidence="13">
    <location>
        <begin position="459"/>
        <end position="472"/>
    </location>
</feature>
<organism evidence="15 16">
    <name type="scientific">Danionella cerebrum</name>
    <dbReference type="NCBI Taxonomy" id="2873325"/>
    <lineage>
        <taxon>Eukaryota</taxon>
        <taxon>Metazoa</taxon>
        <taxon>Chordata</taxon>
        <taxon>Craniata</taxon>
        <taxon>Vertebrata</taxon>
        <taxon>Euteleostomi</taxon>
        <taxon>Actinopterygii</taxon>
        <taxon>Neopterygii</taxon>
        <taxon>Teleostei</taxon>
        <taxon>Ostariophysi</taxon>
        <taxon>Cypriniformes</taxon>
        <taxon>Danionidae</taxon>
        <taxon>Danioninae</taxon>
        <taxon>Danionella</taxon>
    </lineage>
</organism>
<feature type="compositionally biased region" description="Polar residues" evidence="13">
    <location>
        <begin position="154"/>
        <end position="167"/>
    </location>
</feature>
<evidence type="ECO:0000256" key="8">
    <source>
        <dbReference type="ARBA" id="ARBA00023125"/>
    </source>
</evidence>
<feature type="region of interest" description="Disordered" evidence="13">
    <location>
        <begin position="199"/>
        <end position="232"/>
    </location>
</feature>
<evidence type="ECO:0000256" key="7">
    <source>
        <dbReference type="ARBA" id="ARBA00023015"/>
    </source>
</evidence>
<evidence type="ECO:0000256" key="5">
    <source>
        <dbReference type="ARBA" id="ARBA00022553"/>
    </source>
</evidence>
<evidence type="ECO:0000256" key="4">
    <source>
        <dbReference type="ARBA" id="ARBA00022473"/>
    </source>
</evidence>
<dbReference type="Pfam" id="PF05110">
    <property type="entry name" value="AF-4"/>
    <property type="match status" value="1"/>
</dbReference>
<dbReference type="OrthoDB" id="6382204at2759"/>
<sequence length="1086" mass="119777">MIVCSGTVHGGESEPSTSQEIQPEEAPYDTLAPLFGQPFKRVKADALASRIQMMLGDYEDGSVADRCAATLPPALSAVASGPAPEAWGRFAVLLGPADPLSPLHSSDSAGDGSPEGRRVPPLGLKRPNAQKPTAYVRPMDGPEIPRPPQDLKESSQASQDQKESTPALQHLQEARESCPDSPLLQDLKENFQKALLQPLQEPGANRTPRSPKHLQDLKESTQEESGPLQDLEENVPLQEFVVEVVDEARDVLQVSALLTLWDGFLLKPPSDPVRGVQEMSSWPRLLSSIHSPRTFSSPEGSPGVVTRQAHGPSASVPPAPLSRVQSSEKCSGCGKMQGKFVASVCDGFETAVRAEEQHASLVLRLLSRPRNPFSSCSSDDSSDSDSEASGSPGPPASPEQTHTGQSPWSPYGIHSPVSPDRPRSTTDTHQISEMTRTNTTQNTRGLVEKRTTGTSDAPLKPDLKHSEHRDTKLLSSLKSTGIRHSAMKASDAEEKHSERKHSEQTEVMMEVTDSKMKPSHLKLSESEIPDVEHSDLKVMNSRVKRSDPKYHKKKLSELSSSTHSDEELSETEHSDFTLKRCDSASKHREVKHTALKLTLQNPKMKSSKALSLRVDNEEHSNANLPHTGAELPDTKVKHSDSKRSVRCSKVKDFDSKHLKCKEKPTHTQPSDAKPSRLLVKIPLKLLSRTAPEPARSGQPSSQKRSKPSKKKQNPGKEGNSARDGQPECSKKIEPSMKKSATFQLSFKEAPENLVKKVKIKMEGSGKEKKRKTDDSRKEKNQKTQDSGKEKKRKTDDVGKLETQRSSETRGQKTSKSRNEPKNPKPSAKRAGDVVALQQRQGSVEDHLREAKRLKHQADAMLDRSAKALLYLESALEFVESGVAMELKPESQTHRSAFTMFSETLELIRFILRLKDYTESSATAHDRDFFILCLQVQALLQMFMFRFQRESALGYSQTLMQHFRGSSYAPSPSANSSSGVAVPRCVQQMTLSYLSITALFLNAQENWEQVERLTESGSGLKLELDAAVGSLSLSSSITSLIVYARLGLQRLQQKTRAEDQPAIPDSRCVRIGRSSTLISLTAQRHWI</sequence>
<name>A0A553NID1_9TELE</name>
<dbReference type="STRING" id="623744.A0A553NID1"/>
<dbReference type="GO" id="GO:0010468">
    <property type="term" value="P:regulation of gene expression"/>
    <property type="evidence" value="ECO:0007669"/>
    <property type="project" value="InterPro"/>
</dbReference>
<dbReference type="EMBL" id="SRMA01026939">
    <property type="protein sequence ID" value="TRY65201.1"/>
    <property type="molecule type" value="Genomic_DNA"/>
</dbReference>
<evidence type="ECO:0000256" key="13">
    <source>
        <dbReference type="SAM" id="MobiDB-lite"/>
    </source>
</evidence>
<evidence type="ECO:0000256" key="6">
    <source>
        <dbReference type="ARBA" id="ARBA00022788"/>
    </source>
</evidence>
<keyword evidence="7" id="KW-0805">Transcription regulation</keyword>
<feature type="compositionally biased region" description="Polar residues" evidence="13">
    <location>
        <begin position="427"/>
        <end position="444"/>
    </location>
</feature>
<feature type="compositionally biased region" description="Basic and acidic residues" evidence="13">
    <location>
        <begin position="748"/>
        <end position="822"/>
    </location>
</feature>
<comment type="caution">
    <text evidence="15">The sequence shown here is derived from an EMBL/GenBank/DDBJ whole genome shotgun (WGS) entry which is preliminary data.</text>
</comment>
<feature type="compositionally biased region" description="Basic and acidic residues" evidence="13">
    <location>
        <begin position="563"/>
        <end position="587"/>
    </location>
</feature>
<keyword evidence="6" id="KW-0562">Pair-rule protein</keyword>
<keyword evidence="9" id="KW-0804">Transcription</keyword>
<dbReference type="AlphaFoldDB" id="A0A553NID1"/>
<feature type="region of interest" description="Disordered" evidence="13">
    <location>
        <begin position="101"/>
        <end position="182"/>
    </location>
</feature>
<feature type="compositionally biased region" description="Basic and acidic residues" evidence="13">
    <location>
        <begin position="724"/>
        <end position="736"/>
    </location>
</feature>
<dbReference type="PANTHER" id="PTHR10528">
    <property type="entry name" value="AF4/FMR2 FAMILY MEMBER"/>
    <property type="match status" value="1"/>
</dbReference>
<dbReference type="InterPro" id="IPR043640">
    <property type="entry name" value="AF4/FMR2_CHD"/>
</dbReference>
<dbReference type="Pfam" id="PF18876">
    <property type="entry name" value="AFF4_CHD"/>
    <property type="match status" value="2"/>
</dbReference>
<protein>
    <recommendedName>
        <fullName evidence="3">AF4/FMR2 family member lilli</fullName>
    </recommendedName>
    <alternativeName>
        <fullName evidence="12">Protein lilliputian</fullName>
    </alternativeName>
</protein>
<evidence type="ECO:0000256" key="1">
    <source>
        <dbReference type="ARBA" id="ARBA00004123"/>
    </source>
</evidence>
<feature type="compositionally biased region" description="Basic and acidic residues" evidence="13">
    <location>
        <begin position="490"/>
        <end position="504"/>
    </location>
</feature>
<reference evidence="15 16" key="1">
    <citation type="journal article" date="2019" name="Sci. Data">
        <title>Hybrid genome assembly and annotation of Danionella translucida.</title>
        <authorList>
            <person name="Kadobianskyi M."/>
            <person name="Schulze L."/>
            <person name="Schuelke M."/>
            <person name="Judkewitz B."/>
        </authorList>
    </citation>
    <scope>NUCLEOTIDE SEQUENCE [LARGE SCALE GENOMIC DNA]</scope>
    <source>
        <strain evidence="15 16">Bolton</strain>
    </source>
</reference>
<evidence type="ECO:0000256" key="12">
    <source>
        <dbReference type="ARBA" id="ARBA00032149"/>
    </source>
</evidence>
<proteinExistence type="inferred from homology"/>
<feature type="region of interest" description="Disordered" evidence="13">
    <location>
        <begin position="1"/>
        <end position="23"/>
    </location>
</feature>
<comment type="function">
    <text evidence="11">Has a role in transcriptional regulation. Acts in parallel with the Ras/MAPK and the PI3K/PKB pathways in the control of cell identity and cellular growth. Essential for regulation of the cytoskeleton and cell growth but not for cell proliferation or growth rate. Required specifically for the microtubule-based basal transport of lipid droplets. Plays a partially redundant function downstream of Raf in cell fate specification in the developing eye. Pair-rule protein that regulates embryonic cellularization, gastrulation and segmentation.</text>
</comment>
<feature type="compositionally biased region" description="Basic and acidic residues" evidence="13">
    <location>
        <begin position="512"/>
        <end position="536"/>
    </location>
</feature>
<comment type="subcellular location">
    <subcellularLocation>
        <location evidence="1">Nucleus</location>
    </subcellularLocation>
</comment>
<evidence type="ECO:0000313" key="15">
    <source>
        <dbReference type="EMBL" id="TRY65201.1"/>
    </source>
</evidence>
<keyword evidence="8" id="KW-0238">DNA-binding</keyword>
<feature type="domain" description="AF4/FMR2 C-terminal homology" evidence="14">
    <location>
        <begin position="833"/>
        <end position="971"/>
    </location>
</feature>